<dbReference type="InterPro" id="IPR017857">
    <property type="entry name" value="Coagulation_fac-like_Gla_dom"/>
</dbReference>
<dbReference type="InterPro" id="IPR000294">
    <property type="entry name" value="GLA_domain"/>
</dbReference>
<dbReference type="PRINTS" id="PR00001">
    <property type="entry name" value="GLABLOOD"/>
</dbReference>
<feature type="domain" description="Gla" evidence="3">
    <location>
        <begin position="53"/>
        <end position="99"/>
    </location>
</feature>
<sequence length="107" mass="12505">MNILLEVLFTLLLVLSSEVHGASTRDGGLSDALITEQEARMFLVKSHQKQKRANIGEFELFKSANLERECIEEICGYEEVHEFFKDDEKTRKYWATLQDKMEKNTYQ</sequence>
<name>A0A8C4QT73_EPTBU</name>
<organism evidence="4 5">
    <name type="scientific">Eptatretus burgeri</name>
    <name type="common">Inshore hagfish</name>
    <dbReference type="NCBI Taxonomy" id="7764"/>
    <lineage>
        <taxon>Eukaryota</taxon>
        <taxon>Metazoa</taxon>
        <taxon>Chordata</taxon>
        <taxon>Craniata</taxon>
        <taxon>Vertebrata</taxon>
        <taxon>Cyclostomata</taxon>
        <taxon>Myxini</taxon>
        <taxon>Myxiniformes</taxon>
        <taxon>Myxinidae</taxon>
        <taxon>Eptatretinae</taxon>
        <taxon>Eptatretus</taxon>
    </lineage>
</organism>
<dbReference type="Ensembl" id="ENSEBUT00000020593.1">
    <property type="protein sequence ID" value="ENSEBUP00000020017.1"/>
    <property type="gene ID" value="ENSEBUG00000012430.1"/>
</dbReference>
<accession>A0A8C4QT73</accession>
<evidence type="ECO:0000313" key="4">
    <source>
        <dbReference type="Ensembl" id="ENSEBUP00000020023.1"/>
    </source>
</evidence>
<dbReference type="SMART" id="SM00069">
    <property type="entry name" value="GLA"/>
    <property type="match status" value="1"/>
</dbReference>
<feature type="signal peptide" evidence="2">
    <location>
        <begin position="1"/>
        <end position="21"/>
    </location>
</feature>
<evidence type="ECO:0000259" key="3">
    <source>
        <dbReference type="PROSITE" id="PS50998"/>
    </source>
</evidence>
<dbReference type="GO" id="GO:0005576">
    <property type="term" value="C:extracellular region"/>
    <property type="evidence" value="ECO:0007669"/>
    <property type="project" value="InterPro"/>
</dbReference>
<dbReference type="InterPro" id="IPR035972">
    <property type="entry name" value="GLA-like_dom_SF"/>
</dbReference>
<dbReference type="SUPFAM" id="SSF57630">
    <property type="entry name" value="GLA-domain"/>
    <property type="match status" value="1"/>
</dbReference>
<dbReference type="AlphaFoldDB" id="A0A8C4QT73"/>
<evidence type="ECO:0000313" key="5">
    <source>
        <dbReference type="Proteomes" id="UP000694388"/>
    </source>
</evidence>
<evidence type="ECO:0000256" key="2">
    <source>
        <dbReference type="SAM" id="SignalP"/>
    </source>
</evidence>
<dbReference type="GO" id="GO:0005509">
    <property type="term" value="F:calcium ion binding"/>
    <property type="evidence" value="ECO:0007669"/>
    <property type="project" value="InterPro"/>
</dbReference>
<evidence type="ECO:0000256" key="1">
    <source>
        <dbReference type="ARBA" id="ARBA00023157"/>
    </source>
</evidence>
<reference evidence="4" key="1">
    <citation type="submission" date="2025-05" db="UniProtKB">
        <authorList>
            <consortium name="Ensembl"/>
        </authorList>
    </citation>
    <scope>IDENTIFICATION</scope>
</reference>
<keyword evidence="1" id="KW-1015">Disulfide bond</keyword>
<dbReference type="Ensembl" id="ENSEBUT00000020599.1">
    <property type="protein sequence ID" value="ENSEBUP00000020023.1"/>
    <property type="gene ID" value="ENSEBUG00000012430.1"/>
</dbReference>
<dbReference type="PROSITE" id="PS50998">
    <property type="entry name" value="GLA_2"/>
    <property type="match status" value="1"/>
</dbReference>
<dbReference type="PROSITE" id="PS00011">
    <property type="entry name" value="GLA_1"/>
    <property type="match status" value="1"/>
</dbReference>
<dbReference type="FunFam" id="4.10.740.10:FF:000001">
    <property type="entry name" value="vitamin K-dependent protein S"/>
    <property type="match status" value="1"/>
</dbReference>
<protein>
    <recommendedName>
        <fullName evidence="3">Gla domain-containing protein</fullName>
    </recommendedName>
</protein>
<keyword evidence="2" id="KW-0732">Signal</keyword>
<proteinExistence type="predicted"/>
<dbReference type="Proteomes" id="UP000694388">
    <property type="component" value="Unplaced"/>
</dbReference>
<dbReference type="Pfam" id="PF00594">
    <property type="entry name" value="Gla"/>
    <property type="match status" value="1"/>
</dbReference>
<keyword evidence="5" id="KW-1185">Reference proteome</keyword>
<feature type="chain" id="PRO_5044680546" description="Gla domain-containing protein" evidence="2">
    <location>
        <begin position="22"/>
        <end position="107"/>
    </location>
</feature>
<dbReference type="Gene3D" id="4.10.740.10">
    <property type="entry name" value="Coagulation Factor IX"/>
    <property type="match status" value="1"/>
</dbReference>